<sequence>MTVDVICQIERTILPYECDWKENLLLSQALGMMMLASRKQQQQLQNPNLIYEKGYTWIVIQHEIEIQRMPKVDEEVIIETQAISYNKFFTYREYRILSKEREELFKCITTFAMLDMKARKIVSIDEEVVLEYPLSIGKEMRKATRIPKKDFSDATTGEYKIRINDIDANLHVNNARYFDFAFSELGMEFIEDHQLKQVVIKYEKEVLPESTISCSTLWEENTLESQERRQTYHLISQDGNRCANIQMKWEEIV</sequence>
<dbReference type="SUPFAM" id="SSF54637">
    <property type="entry name" value="Thioesterase/thiol ester dehydrase-isomerase"/>
    <property type="match status" value="2"/>
</dbReference>
<dbReference type="GO" id="GO:0016297">
    <property type="term" value="F:fatty acyl-[ACP] hydrolase activity"/>
    <property type="evidence" value="ECO:0007669"/>
    <property type="project" value="InterPro"/>
</dbReference>
<evidence type="ECO:0000256" key="1">
    <source>
        <dbReference type="ARBA" id="ARBA00006500"/>
    </source>
</evidence>
<dbReference type="eggNOG" id="COG3884">
    <property type="taxonomic scope" value="Bacteria"/>
</dbReference>
<evidence type="ECO:0000256" key="2">
    <source>
        <dbReference type="ARBA" id="ARBA00022516"/>
    </source>
</evidence>
<dbReference type="STRING" id="626369.HMPREF0446_00515"/>
<dbReference type="PANTHER" id="PTHR31727">
    <property type="entry name" value="OLEOYL-ACYL CARRIER PROTEIN THIOESTERASE 1, CHLOROPLASTIC"/>
    <property type="match status" value="1"/>
</dbReference>
<dbReference type="GO" id="GO:0000036">
    <property type="term" value="F:acyl carrier activity"/>
    <property type="evidence" value="ECO:0007669"/>
    <property type="project" value="TreeGrafter"/>
</dbReference>
<dbReference type="Pfam" id="PF20791">
    <property type="entry name" value="Acyl-ACP_TE_C"/>
    <property type="match status" value="1"/>
</dbReference>
<dbReference type="Pfam" id="PF01643">
    <property type="entry name" value="Acyl-ACP_TE"/>
    <property type="match status" value="1"/>
</dbReference>
<dbReference type="InterPro" id="IPR029069">
    <property type="entry name" value="HotDog_dom_sf"/>
</dbReference>
<keyword evidence="3" id="KW-0378">Hydrolase</keyword>
<dbReference type="HOGENOM" id="CLU_045466_2_0_9"/>
<dbReference type="InterPro" id="IPR045023">
    <property type="entry name" value="FATA/B"/>
</dbReference>
<name>D0BKN0_9LACT</name>
<evidence type="ECO:0000259" key="9">
    <source>
        <dbReference type="Pfam" id="PF20791"/>
    </source>
</evidence>
<comment type="similarity">
    <text evidence="1">Belongs to the acyl-ACP thioesterase family.</text>
</comment>
<dbReference type="InterPro" id="IPR002864">
    <property type="entry name" value="Acyl-ACP_thioesterase_NHD"/>
</dbReference>
<keyword evidence="7" id="KW-0275">Fatty acid biosynthesis</keyword>
<feature type="domain" description="Acyl-ACP thioesterase N-terminal hotdog" evidence="8">
    <location>
        <begin position="13"/>
        <end position="132"/>
    </location>
</feature>
<evidence type="ECO:0000256" key="3">
    <source>
        <dbReference type="ARBA" id="ARBA00022801"/>
    </source>
</evidence>
<reference evidence="10" key="2">
    <citation type="submission" date="2011-10" db="EMBL/GenBank/DDBJ databases">
        <title>The Genome Sequence of Granulicatella elegans ATCC 700633.</title>
        <authorList>
            <consortium name="The Broad Institute Genome Sequencing Platform"/>
            <consortium name="The Broad Institute Genome Sequencing Center for Infectious Disease"/>
            <person name="Earl A."/>
            <person name="Ward D."/>
            <person name="Feldgarden M."/>
            <person name="Gevers D."/>
            <person name="Sibley C.D."/>
            <person name="Field T.R."/>
            <person name="Grinwis M."/>
            <person name="Eshaghurshan C.S."/>
            <person name="Surette M.G."/>
            <person name="Young S.K."/>
            <person name="Zeng Q."/>
            <person name="Gargeya S."/>
            <person name="Fitzgerald M."/>
            <person name="Haas B."/>
            <person name="Abouelleil A."/>
            <person name="Alvarado L."/>
            <person name="Arachchi H.M."/>
            <person name="Berlin A."/>
            <person name="Brown A."/>
            <person name="Chapman S.B."/>
            <person name="Chen Z."/>
            <person name="Dunbar C."/>
            <person name="Freedman E."/>
            <person name="Gearin G."/>
            <person name="Goldberg J."/>
            <person name="Griggs A."/>
            <person name="Gujja S."/>
            <person name="Heiman D."/>
            <person name="Howarth C."/>
            <person name="Larson L."/>
            <person name="Lui A."/>
            <person name="MacDonald P.J.P."/>
            <person name="Montmayeur A."/>
            <person name="Murphy C."/>
            <person name="Neiman D."/>
            <person name="Pearson M."/>
            <person name="Priest M."/>
            <person name="Roberts A."/>
            <person name="Saif S."/>
            <person name="Shea T."/>
            <person name="Shenoy N."/>
            <person name="Sisk P."/>
            <person name="Stolte C."/>
            <person name="Sykes S."/>
            <person name="Wortman J."/>
            <person name="Nusbaum C."/>
            <person name="Birren B."/>
        </authorList>
    </citation>
    <scope>NUCLEOTIDE SEQUENCE [LARGE SCALE GENOMIC DNA]</scope>
    <source>
        <strain evidence="10">ATCC 700633</strain>
    </source>
</reference>
<organism evidence="10 11">
    <name type="scientific">Granulicatella elegans ATCC 700633</name>
    <dbReference type="NCBI Taxonomy" id="626369"/>
    <lineage>
        <taxon>Bacteria</taxon>
        <taxon>Bacillati</taxon>
        <taxon>Bacillota</taxon>
        <taxon>Bacilli</taxon>
        <taxon>Lactobacillales</taxon>
        <taxon>Carnobacteriaceae</taxon>
        <taxon>Granulicatella</taxon>
    </lineage>
</organism>
<dbReference type="PANTHER" id="PTHR31727:SF6">
    <property type="entry name" value="OLEOYL-ACYL CARRIER PROTEIN THIOESTERASE 1, CHLOROPLASTIC"/>
    <property type="match status" value="1"/>
</dbReference>
<evidence type="ECO:0000313" key="10">
    <source>
        <dbReference type="EMBL" id="EEW93633.1"/>
    </source>
</evidence>
<keyword evidence="11" id="KW-1185">Reference proteome</keyword>
<keyword evidence="2" id="KW-0444">Lipid biosynthesis</keyword>
<evidence type="ECO:0000256" key="6">
    <source>
        <dbReference type="ARBA" id="ARBA00023098"/>
    </source>
</evidence>
<dbReference type="OrthoDB" id="9801517at2"/>
<evidence type="ECO:0000256" key="5">
    <source>
        <dbReference type="ARBA" id="ARBA00022946"/>
    </source>
</evidence>
<accession>D0BKN0</accession>
<evidence type="ECO:0000256" key="7">
    <source>
        <dbReference type="ARBA" id="ARBA00023160"/>
    </source>
</evidence>
<proteinExistence type="inferred from homology"/>
<evidence type="ECO:0000256" key="4">
    <source>
        <dbReference type="ARBA" id="ARBA00022832"/>
    </source>
</evidence>
<dbReference type="RefSeq" id="WP_006702789.1">
    <property type="nucleotide sequence ID" value="NZ_KI391971.1"/>
</dbReference>
<gene>
    <name evidence="10" type="ORF">HMPREF0446_00515</name>
</gene>
<keyword evidence="6" id="KW-0443">Lipid metabolism</keyword>
<protein>
    <recommendedName>
        <fullName evidence="12">Acyl-ACP thioesterase</fullName>
    </recommendedName>
</protein>
<keyword evidence="5" id="KW-0809">Transit peptide</keyword>
<keyword evidence="4" id="KW-0276">Fatty acid metabolism</keyword>
<reference evidence="10" key="1">
    <citation type="submission" date="2009-09" db="EMBL/GenBank/DDBJ databases">
        <authorList>
            <consortium name="The Broad Institute Genome Sequencing Platform"/>
            <person name="Ward D."/>
            <person name="Feldgarden M."/>
            <person name="Earl A."/>
            <person name="Young S.K."/>
            <person name="Zeng Q."/>
            <person name="Koehrsen M."/>
            <person name="Alvarado L."/>
            <person name="Berlin A."/>
            <person name="Bochicchio J."/>
            <person name="Borenstein D."/>
            <person name="Chapman S.B."/>
            <person name="Chen Z."/>
            <person name="Engels R."/>
            <person name="Freedman E."/>
            <person name="Gellesch M."/>
            <person name="Goldberg J."/>
            <person name="Griggs A."/>
            <person name="Gujja S."/>
            <person name="Heilman E."/>
            <person name="Heiman D."/>
            <person name="Hepburn T."/>
            <person name="Howarth C."/>
            <person name="Jen D."/>
            <person name="Larson L."/>
            <person name="Lewis B."/>
            <person name="Mehta T."/>
            <person name="Park D."/>
            <person name="Pearson M."/>
            <person name="Roberts A."/>
            <person name="Saif S."/>
            <person name="Shea T."/>
            <person name="Shenoy N."/>
            <person name="Sisk P."/>
            <person name="Stolte C."/>
            <person name="Sykes S."/>
            <person name="Thomson T."/>
            <person name="Walk T."/>
            <person name="White J."/>
            <person name="Yandava C."/>
            <person name="Sibley C.D."/>
            <person name="Field T.R."/>
            <person name="Grinwis M."/>
            <person name="Eshaghurshan C.S."/>
            <person name="Surette M.G."/>
            <person name="Haas B."/>
            <person name="Nusbaum C."/>
            <person name="Birren B."/>
        </authorList>
    </citation>
    <scope>NUCLEOTIDE SEQUENCE [LARGE SCALE GENOMIC DNA]</scope>
    <source>
        <strain evidence="10">ATCC 700633</strain>
    </source>
</reference>
<feature type="domain" description="Acyl-ACP thioesterase-like C-terminal" evidence="9">
    <location>
        <begin position="152"/>
        <end position="251"/>
    </location>
</feature>
<dbReference type="Gene3D" id="3.10.129.10">
    <property type="entry name" value="Hotdog Thioesterase"/>
    <property type="match status" value="1"/>
</dbReference>
<comment type="caution">
    <text evidence="10">The sequence shown here is derived from an EMBL/GenBank/DDBJ whole genome shotgun (WGS) entry which is preliminary data.</text>
</comment>
<dbReference type="InterPro" id="IPR049427">
    <property type="entry name" value="Acyl-ACP_TE_C"/>
</dbReference>
<evidence type="ECO:0008006" key="12">
    <source>
        <dbReference type="Google" id="ProtNLM"/>
    </source>
</evidence>
<evidence type="ECO:0000259" key="8">
    <source>
        <dbReference type="Pfam" id="PF01643"/>
    </source>
</evidence>
<dbReference type="AlphaFoldDB" id="D0BKN0"/>
<dbReference type="CDD" id="cd00586">
    <property type="entry name" value="4HBT"/>
    <property type="match status" value="1"/>
</dbReference>
<dbReference type="EMBL" id="ACRF02000013">
    <property type="protein sequence ID" value="EEW93633.1"/>
    <property type="molecule type" value="Genomic_DNA"/>
</dbReference>
<dbReference type="Proteomes" id="UP000002939">
    <property type="component" value="Unassembled WGS sequence"/>
</dbReference>
<evidence type="ECO:0000313" key="11">
    <source>
        <dbReference type="Proteomes" id="UP000002939"/>
    </source>
</evidence>